<name>A0ABR1TFZ7_9PEZI</name>
<evidence type="ECO:0000313" key="1">
    <source>
        <dbReference type="EMBL" id="KAK8045548.1"/>
    </source>
</evidence>
<protein>
    <submittedName>
        <fullName evidence="1">Uncharacterized protein</fullName>
    </submittedName>
</protein>
<sequence length="92" mass="10993">MSNFYYPSGEYQPRGVQDFYTTNMFATPMELQGSAHYFHNHAYNPAFGWPVQYQQGYPGPEIQLPHRHQNYQQWSLEDRGVPQYPEVYRGIW</sequence>
<gene>
    <name evidence="1" type="ORF">PG993_005572</name>
</gene>
<dbReference type="Proteomes" id="UP001444661">
    <property type="component" value="Unassembled WGS sequence"/>
</dbReference>
<accession>A0ABR1TFZ7</accession>
<reference evidence="1 2" key="1">
    <citation type="submission" date="2023-01" db="EMBL/GenBank/DDBJ databases">
        <title>Analysis of 21 Apiospora genomes using comparative genomics revels a genus with tremendous synthesis potential of carbohydrate active enzymes and secondary metabolites.</title>
        <authorList>
            <person name="Sorensen T."/>
        </authorList>
    </citation>
    <scope>NUCLEOTIDE SEQUENCE [LARGE SCALE GENOMIC DNA]</scope>
    <source>
        <strain evidence="1 2">CBS 33761</strain>
    </source>
</reference>
<proteinExistence type="predicted"/>
<comment type="caution">
    <text evidence="1">The sequence shown here is derived from an EMBL/GenBank/DDBJ whole genome shotgun (WGS) entry which is preliminary data.</text>
</comment>
<keyword evidence="2" id="KW-1185">Reference proteome</keyword>
<evidence type="ECO:0000313" key="2">
    <source>
        <dbReference type="Proteomes" id="UP001444661"/>
    </source>
</evidence>
<dbReference type="EMBL" id="JAQQWK010000003">
    <property type="protein sequence ID" value="KAK8045548.1"/>
    <property type="molecule type" value="Genomic_DNA"/>
</dbReference>
<organism evidence="1 2">
    <name type="scientific">Apiospora rasikravindrae</name>
    <dbReference type="NCBI Taxonomy" id="990691"/>
    <lineage>
        <taxon>Eukaryota</taxon>
        <taxon>Fungi</taxon>
        <taxon>Dikarya</taxon>
        <taxon>Ascomycota</taxon>
        <taxon>Pezizomycotina</taxon>
        <taxon>Sordariomycetes</taxon>
        <taxon>Xylariomycetidae</taxon>
        <taxon>Amphisphaeriales</taxon>
        <taxon>Apiosporaceae</taxon>
        <taxon>Apiospora</taxon>
    </lineage>
</organism>